<sequence length="329" mass="37029">MIGKTIPEAFPDGRFSQIATAIGQVISDGKTIVLARQPAAFQNGITQLHDIKMAPERDAAGNIVSVLGIGRDMTEFYRLQDSLHYSQEMLTAAQKLALLGSWDWNVVDDRIECSEMAYEIYTPDKRPAEPVFEDFKSWLHPDDLERVLSAIQLAFEQDTRFDLHYRVVSISKGIRTVHAQGTVFRDMNGKPVRMVGAVQDITERKRMEDALRLSEAQSRDHDRLLQAVLESSPEVIVFALNCEYHYLAFNDKHRATMQAIWGKDIAVGMNMLDVIGTHPDREKARQGFDRALSGEALSSKMPTATKQLCVCTGRISLRRFAARMARQSG</sequence>
<dbReference type="PANTHER" id="PTHR43304">
    <property type="entry name" value="PHYTOCHROME-LIKE PROTEIN CPH1"/>
    <property type="match status" value="1"/>
</dbReference>
<dbReference type="InterPro" id="IPR001610">
    <property type="entry name" value="PAC"/>
</dbReference>
<evidence type="ECO:0000256" key="2">
    <source>
        <dbReference type="ARBA" id="ARBA00012438"/>
    </source>
</evidence>
<dbReference type="InterPro" id="IPR035965">
    <property type="entry name" value="PAS-like_dom_sf"/>
</dbReference>
<dbReference type="NCBIfam" id="TIGR00229">
    <property type="entry name" value="sensory_box"/>
    <property type="match status" value="1"/>
</dbReference>
<dbReference type="InterPro" id="IPR013655">
    <property type="entry name" value="PAS_fold_3"/>
</dbReference>
<dbReference type="RefSeq" id="WP_045779951.1">
    <property type="nucleotide sequence ID" value="NZ_LAJX01000174.1"/>
</dbReference>
<evidence type="ECO:0000256" key="5">
    <source>
        <dbReference type="ARBA" id="ARBA00022777"/>
    </source>
</evidence>
<feature type="domain" description="PAC" evidence="6">
    <location>
        <begin position="28"/>
        <end position="85"/>
    </location>
</feature>
<dbReference type="SMART" id="SM00086">
    <property type="entry name" value="PAC"/>
    <property type="match status" value="2"/>
</dbReference>
<name>A0A0F3IG42_9GAMM</name>
<feature type="domain" description="PAC" evidence="6">
    <location>
        <begin position="161"/>
        <end position="213"/>
    </location>
</feature>
<dbReference type="EMBL" id="LAJX01000174">
    <property type="protein sequence ID" value="KJV05765.1"/>
    <property type="molecule type" value="Genomic_DNA"/>
</dbReference>
<dbReference type="Pfam" id="PF08447">
    <property type="entry name" value="PAS_3"/>
    <property type="match status" value="1"/>
</dbReference>
<dbReference type="SUPFAM" id="SSF55785">
    <property type="entry name" value="PYP-like sensor domain (PAS domain)"/>
    <property type="match status" value="2"/>
</dbReference>
<keyword evidence="5" id="KW-0418">Kinase</keyword>
<evidence type="ECO:0000313" key="8">
    <source>
        <dbReference type="Proteomes" id="UP000033684"/>
    </source>
</evidence>
<keyword evidence="4" id="KW-0808">Transferase</keyword>
<comment type="catalytic activity">
    <reaction evidence="1">
        <text>ATP + protein L-histidine = ADP + protein N-phospho-L-histidine.</text>
        <dbReference type="EC" id="2.7.13.3"/>
    </reaction>
</comment>
<evidence type="ECO:0000256" key="4">
    <source>
        <dbReference type="ARBA" id="ARBA00022679"/>
    </source>
</evidence>
<gene>
    <name evidence="7" type="ORF">VZ94_15700</name>
</gene>
<organism evidence="7 8">
    <name type="scientific">Methylocucumis oryzae</name>
    <dbReference type="NCBI Taxonomy" id="1632867"/>
    <lineage>
        <taxon>Bacteria</taxon>
        <taxon>Pseudomonadati</taxon>
        <taxon>Pseudomonadota</taxon>
        <taxon>Gammaproteobacteria</taxon>
        <taxon>Methylococcales</taxon>
        <taxon>Methylococcaceae</taxon>
        <taxon>Methylocucumis</taxon>
    </lineage>
</organism>
<evidence type="ECO:0000256" key="3">
    <source>
        <dbReference type="ARBA" id="ARBA00022553"/>
    </source>
</evidence>
<dbReference type="Gene3D" id="3.30.450.20">
    <property type="entry name" value="PAS domain"/>
    <property type="match status" value="3"/>
</dbReference>
<dbReference type="PANTHER" id="PTHR43304:SF1">
    <property type="entry name" value="PAC DOMAIN-CONTAINING PROTEIN"/>
    <property type="match status" value="1"/>
</dbReference>
<dbReference type="InterPro" id="IPR013656">
    <property type="entry name" value="PAS_4"/>
</dbReference>
<accession>A0A0F3IG42</accession>
<evidence type="ECO:0000313" key="7">
    <source>
        <dbReference type="EMBL" id="KJV05765.1"/>
    </source>
</evidence>
<dbReference type="OrthoDB" id="5571442at2"/>
<reference evidence="8" key="1">
    <citation type="submission" date="2015-03" db="EMBL/GenBank/DDBJ databases">
        <title>Draft genome sequence of a novel methanotroph (Sn10-6) isolated from flooded ricefield rhizosphere in India.</title>
        <authorList>
            <person name="Pandit P.S."/>
            <person name="Pore S.D."/>
            <person name="Arora P."/>
            <person name="Kapse N.G."/>
            <person name="Dhakephalkar P.K."/>
            <person name="Rahalkar M.C."/>
        </authorList>
    </citation>
    <scope>NUCLEOTIDE SEQUENCE [LARGE SCALE GENOMIC DNA]</scope>
    <source>
        <strain evidence="8">Sn10-6</strain>
    </source>
</reference>
<dbReference type="AlphaFoldDB" id="A0A0F3IG42"/>
<dbReference type="Gene3D" id="2.10.70.100">
    <property type="match status" value="1"/>
</dbReference>
<dbReference type="PROSITE" id="PS50113">
    <property type="entry name" value="PAC"/>
    <property type="match status" value="2"/>
</dbReference>
<evidence type="ECO:0000259" key="6">
    <source>
        <dbReference type="PROSITE" id="PS50113"/>
    </source>
</evidence>
<dbReference type="InterPro" id="IPR000700">
    <property type="entry name" value="PAS-assoc_C"/>
</dbReference>
<dbReference type="Pfam" id="PF08448">
    <property type="entry name" value="PAS_4"/>
    <property type="match status" value="1"/>
</dbReference>
<dbReference type="EC" id="2.7.13.3" evidence="2"/>
<dbReference type="InterPro" id="IPR000014">
    <property type="entry name" value="PAS"/>
</dbReference>
<evidence type="ECO:0000256" key="1">
    <source>
        <dbReference type="ARBA" id="ARBA00000085"/>
    </source>
</evidence>
<protein>
    <recommendedName>
        <fullName evidence="2">histidine kinase</fullName>
        <ecNumber evidence="2">2.7.13.3</ecNumber>
    </recommendedName>
</protein>
<keyword evidence="8" id="KW-1185">Reference proteome</keyword>
<dbReference type="InterPro" id="IPR052162">
    <property type="entry name" value="Sensor_kinase/Photoreceptor"/>
</dbReference>
<proteinExistence type="predicted"/>
<reference evidence="7 8" key="2">
    <citation type="journal article" date="2016" name="Microb. Ecol.">
        <title>Genome Characteristics of a Novel Type I Methanotroph (Sn10-6) Isolated from a Flooded Indian Rice Field.</title>
        <authorList>
            <person name="Rahalkar M.C."/>
            <person name="Pandit P.S."/>
            <person name="Dhakephalkar P.K."/>
            <person name="Pore S."/>
            <person name="Arora P."/>
            <person name="Kapse N."/>
        </authorList>
    </citation>
    <scope>NUCLEOTIDE SEQUENCE [LARGE SCALE GENOMIC DNA]</scope>
    <source>
        <strain evidence="7 8">Sn10-6</strain>
    </source>
</reference>
<dbReference type="Proteomes" id="UP000033684">
    <property type="component" value="Unassembled WGS sequence"/>
</dbReference>
<keyword evidence="3" id="KW-0597">Phosphoprotein</keyword>
<comment type="caution">
    <text evidence="7">The sequence shown here is derived from an EMBL/GenBank/DDBJ whole genome shotgun (WGS) entry which is preliminary data.</text>
</comment>
<dbReference type="CDD" id="cd00130">
    <property type="entry name" value="PAS"/>
    <property type="match status" value="1"/>
</dbReference>
<dbReference type="GO" id="GO:0004673">
    <property type="term" value="F:protein histidine kinase activity"/>
    <property type="evidence" value="ECO:0007669"/>
    <property type="project" value="UniProtKB-EC"/>
</dbReference>